<keyword evidence="2" id="KW-1185">Reference proteome</keyword>
<dbReference type="OrthoDB" id="3813295at2759"/>
<proteinExistence type="predicted"/>
<dbReference type="Proteomes" id="UP000799750">
    <property type="component" value="Unassembled WGS sequence"/>
</dbReference>
<gene>
    <name evidence="1" type="ORF">BU16DRAFT_542830</name>
</gene>
<evidence type="ECO:0000313" key="2">
    <source>
        <dbReference type="Proteomes" id="UP000799750"/>
    </source>
</evidence>
<protein>
    <submittedName>
        <fullName evidence="1">Uncharacterized protein</fullName>
    </submittedName>
</protein>
<evidence type="ECO:0000313" key="1">
    <source>
        <dbReference type="EMBL" id="KAF2491733.1"/>
    </source>
</evidence>
<accession>A0A6A6QJ85</accession>
<dbReference type="EMBL" id="MU004195">
    <property type="protein sequence ID" value="KAF2491733.1"/>
    <property type="molecule type" value="Genomic_DNA"/>
</dbReference>
<reference evidence="1" key="1">
    <citation type="journal article" date="2020" name="Stud. Mycol.">
        <title>101 Dothideomycetes genomes: a test case for predicting lifestyles and emergence of pathogens.</title>
        <authorList>
            <person name="Haridas S."/>
            <person name="Albert R."/>
            <person name="Binder M."/>
            <person name="Bloem J."/>
            <person name="Labutti K."/>
            <person name="Salamov A."/>
            <person name="Andreopoulos B."/>
            <person name="Baker S."/>
            <person name="Barry K."/>
            <person name="Bills G."/>
            <person name="Bluhm B."/>
            <person name="Cannon C."/>
            <person name="Castanera R."/>
            <person name="Culley D."/>
            <person name="Daum C."/>
            <person name="Ezra D."/>
            <person name="Gonzalez J."/>
            <person name="Henrissat B."/>
            <person name="Kuo A."/>
            <person name="Liang C."/>
            <person name="Lipzen A."/>
            <person name="Lutzoni F."/>
            <person name="Magnuson J."/>
            <person name="Mondo S."/>
            <person name="Nolan M."/>
            <person name="Ohm R."/>
            <person name="Pangilinan J."/>
            <person name="Park H.-J."/>
            <person name="Ramirez L."/>
            <person name="Alfaro M."/>
            <person name="Sun H."/>
            <person name="Tritt A."/>
            <person name="Yoshinaga Y."/>
            <person name="Zwiers L.-H."/>
            <person name="Turgeon B."/>
            <person name="Goodwin S."/>
            <person name="Spatafora J."/>
            <person name="Crous P."/>
            <person name="Grigoriev I."/>
        </authorList>
    </citation>
    <scope>NUCLEOTIDE SEQUENCE</scope>
    <source>
        <strain evidence="1">CBS 269.34</strain>
    </source>
</reference>
<name>A0A6A6QJ85_9PEZI</name>
<sequence>MPTQYVPPEADYWLPVPPPGETWHTHTIHTHYFGWSIPSEKLGCFIYVRAQPHFKLCLAGVSIFRGMNNLRPLDCEHSNIVNTLPWPTVTPSGEGGSMKLETENGLSIEFLEPGHKMRIVYKSKDGATHFDVTQTGLCPALPRGHVMAGEDRDRREGQKPGGLEQLMHCVGDVTLNGKEYKIDCSASRDRSWGQVRTEDEVTFPPIGWSPMAFGKELSFNQVGIEDYQKSTPDWEGVFKYDKSKPSHHFSWLVKDGTEVRNVIKVHRRVLEFHPQLHSAIKQEIEFEDDKGEKYFIKGEAIAVAQLPSWPNNVFVDSVYRWEDDKGRVTHCAYQEAWYARYQQFVKGLLDIKPKQAIP</sequence>
<dbReference type="AlphaFoldDB" id="A0A6A6QJ85"/>
<organism evidence="1 2">
    <name type="scientific">Lophium mytilinum</name>
    <dbReference type="NCBI Taxonomy" id="390894"/>
    <lineage>
        <taxon>Eukaryota</taxon>
        <taxon>Fungi</taxon>
        <taxon>Dikarya</taxon>
        <taxon>Ascomycota</taxon>
        <taxon>Pezizomycotina</taxon>
        <taxon>Dothideomycetes</taxon>
        <taxon>Pleosporomycetidae</taxon>
        <taxon>Mytilinidiales</taxon>
        <taxon>Mytilinidiaceae</taxon>
        <taxon>Lophium</taxon>
    </lineage>
</organism>